<feature type="region of interest" description="Disordered" evidence="1">
    <location>
        <begin position="216"/>
        <end position="237"/>
    </location>
</feature>
<name>A0A9N8HEW0_9STRA</name>
<protein>
    <submittedName>
        <fullName evidence="2">Uncharacterized protein</fullName>
    </submittedName>
</protein>
<evidence type="ECO:0000256" key="1">
    <source>
        <dbReference type="SAM" id="MobiDB-lite"/>
    </source>
</evidence>
<feature type="compositionally biased region" description="Polar residues" evidence="1">
    <location>
        <begin position="26"/>
        <end position="41"/>
    </location>
</feature>
<dbReference type="EMBL" id="CAICTM010000491">
    <property type="protein sequence ID" value="CAB9511601.1"/>
    <property type="molecule type" value="Genomic_DNA"/>
</dbReference>
<evidence type="ECO:0000313" key="2">
    <source>
        <dbReference type="EMBL" id="CAB9511601.1"/>
    </source>
</evidence>
<keyword evidence="3" id="KW-1185">Reference proteome</keyword>
<proteinExistence type="predicted"/>
<organism evidence="2 3">
    <name type="scientific">Seminavis robusta</name>
    <dbReference type="NCBI Taxonomy" id="568900"/>
    <lineage>
        <taxon>Eukaryota</taxon>
        <taxon>Sar</taxon>
        <taxon>Stramenopiles</taxon>
        <taxon>Ochrophyta</taxon>
        <taxon>Bacillariophyta</taxon>
        <taxon>Bacillariophyceae</taxon>
        <taxon>Bacillariophycidae</taxon>
        <taxon>Naviculales</taxon>
        <taxon>Naviculaceae</taxon>
        <taxon>Seminavis</taxon>
    </lineage>
</organism>
<gene>
    <name evidence="2" type="ORF">SEMRO_492_G153970.1</name>
</gene>
<reference evidence="2" key="1">
    <citation type="submission" date="2020-06" db="EMBL/GenBank/DDBJ databases">
        <authorList>
            <consortium name="Plant Systems Biology data submission"/>
        </authorList>
    </citation>
    <scope>NUCLEOTIDE SEQUENCE</scope>
    <source>
        <strain evidence="2">D6</strain>
    </source>
</reference>
<accession>A0A9N8HEW0</accession>
<feature type="region of interest" description="Disordered" evidence="1">
    <location>
        <begin position="1"/>
        <end position="63"/>
    </location>
</feature>
<comment type="caution">
    <text evidence="2">The sequence shown here is derived from an EMBL/GenBank/DDBJ whole genome shotgun (WGS) entry which is preliminary data.</text>
</comment>
<evidence type="ECO:0000313" key="3">
    <source>
        <dbReference type="Proteomes" id="UP001153069"/>
    </source>
</evidence>
<sequence length="347" mass="40843">MATTPTAQTEDAPLAMVDHHHLDTDSVVSQISDPLSRSSSRYYGEGDTVATEDMTKSSEEDDGHPSVIVKKIVNTGEWFTARKQRRLNLDEWFEDEKQNRYEECLVSVESRKRKRDWEYLCDSELDDEEVPVGTEALVQVEMTIVGERTFKRRARNWVVASALPDDLDNWTDSDEHNFAMEVERFKVEEIVWRKKQHMKRHEAWYDEKFEEFDRRLEEEDEEEEKSTKTSESNLQSPKISDIKDPLLVDFYLYDGIESVISSESAVECSKKMYEDIDRNMEERGRRENWSVFQTMIAIGKAQAAFRRMEEKMSIARQARSNLSGQKRWQQSFGETEREIGWWSRSEL</sequence>
<dbReference type="Proteomes" id="UP001153069">
    <property type="component" value="Unassembled WGS sequence"/>
</dbReference>
<dbReference type="AlphaFoldDB" id="A0A9N8HEW0"/>